<dbReference type="AlphaFoldDB" id="A0A1W2GIC9"/>
<organism evidence="3 4">
    <name type="scientific">Reichenbachiella faecimaris</name>
    <dbReference type="NCBI Taxonomy" id="692418"/>
    <lineage>
        <taxon>Bacteria</taxon>
        <taxon>Pseudomonadati</taxon>
        <taxon>Bacteroidota</taxon>
        <taxon>Cytophagia</taxon>
        <taxon>Cytophagales</taxon>
        <taxon>Reichenbachiellaceae</taxon>
        <taxon>Reichenbachiella</taxon>
    </lineage>
</organism>
<dbReference type="PANTHER" id="PTHR40459">
    <property type="entry name" value="CONSERVED HYPOTHETICAL ALANINE AND LEUCINE RICH PROTEIN"/>
    <property type="match status" value="1"/>
</dbReference>
<gene>
    <name evidence="3" type="ORF">SAMN04488029_2875</name>
</gene>
<dbReference type="SUPFAM" id="SSF48179">
    <property type="entry name" value="6-phosphogluconate dehydrogenase C-terminal domain-like"/>
    <property type="match status" value="1"/>
</dbReference>
<dbReference type="InterPro" id="IPR037108">
    <property type="entry name" value="TM1727-like_C_sf"/>
</dbReference>
<dbReference type="InterPro" id="IPR036291">
    <property type="entry name" value="NAD(P)-bd_dom_sf"/>
</dbReference>
<reference evidence="3 4" key="1">
    <citation type="submission" date="2017-04" db="EMBL/GenBank/DDBJ databases">
        <authorList>
            <person name="Afonso C.L."/>
            <person name="Miller P.J."/>
            <person name="Scott M.A."/>
            <person name="Spackman E."/>
            <person name="Goraichik I."/>
            <person name="Dimitrov K.M."/>
            <person name="Suarez D.L."/>
            <person name="Swayne D.E."/>
        </authorList>
    </citation>
    <scope>NUCLEOTIDE SEQUENCE [LARGE SCALE GENOMIC DNA]</scope>
    <source>
        <strain evidence="3 4">DSM 26133</strain>
    </source>
</reference>
<protein>
    <submittedName>
        <fullName evidence="3">Predicted oxidoreductase, contains short-chain dehydrogenase (SDR) and DUF2520 domains</fullName>
    </submittedName>
</protein>
<evidence type="ECO:0000313" key="4">
    <source>
        <dbReference type="Proteomes" id="UP000192472"/>
    </source>
</evidence>
<dbReference type="Gene3D" id="1.10.1040.20">
    <property type="entry name" value="ProC-like, C-terminal domain"/>
    <property type="match status" value="1"/>
</dbReference>
<dbReference type="InterPro" id="IPR008927">
    <property type="entry name" value="6-PGluconate_DH-like_C_sf"/>
</dbReference>
<evidence type="ECO:0000259" key="1">
    <source>
        <dbReference type="Pfam" id="PF10727"/>
    </source>
</evidence>
<dbReference type="Pfam" id="PF10728">
    <property type="entry name" value="DUF2520"/>
    <property type="match status" value="1"/>
</dbReference>
<dbReference type="Gene3D" id="3.40.50.720">
    <property type="entry name" value="NAD(P)-binding Rossmann-like Domain"/>
    <property type="match status" value="1"/>
</dbReference>
<dbReference type="SUPFAM" id="SSF51735">
    <property type="entry name" value="NAD(P)-binding Rossmann-fold domains"/>
    <property type="match status" value="1"/>
</dbReference>
<evidence type="ECO:0000259" key="2">
    <source>
        <dbReference type="Pfam" id="PF10728"/>
    </source>
</evidence>
<dbReference type="EMBL" id="FWYF01000003">
    <property type="protein sequence ID" value="SMD36397.1"/>
    <property type="molecule type" value="Genomic_DNA"/>
</dbReference>
<proteinExistence type="predicted"/>
<dbReference type="InterPro" id="IPR018931">
    <property type="entry name" value="DUF2520"/>
</dbReference>
<dbReference type="RefSeq" id="WP_084373527.1">
    <property type="nucleotide sequence ID" value="NZ_FWYF01000003.1"/>
</dbReference>
<dbReference type="InterPro" id="IPR019665">
    <property type="entry name" value="OxRdtase/DH_put_Rossmann_dom"/>
</dbReference>
<keyword evidence="4" id="KW-1185">Reference proteome</keyword>
<feature type="domain" description="DUF2520" evidence="2">
    <location>
        <begin position="130"/>
        <end position="253"/>
    </location>
</feature>
<feature type="domain" description="Putative oxidoreductase/dehydrogenase Rossmann-like" evidence="1">
    <location>
        <begin position="8"/>
        <end position="106"/>
    </location>
</feature>
<dbReference type="STRING" id="692418.SAMN04488029_2875"/>
<evidence type="ECO:0000313" key="3">
    <source>
        <dbReference type="EMBL" id="SMD36397.1"/>
    </source>
</evidence>
<accession>A0A1W2GIC9</accession>
<dbReference type="OrthoDB" id="9810755at2"/>
<dbReference type="Pfam" id="PF10727">
    <property type="entry name" value="Rossmann-like"/>
    <property type="match status" value="1"/>
</dbReference>
<name>A0A1W2GIC9_REIFA</name>
<dbReference type="PANTHER" id="PTHR40459:SF1">
    <property type="entry name" value="CONSERVED HYPOTHETICAL ALANINE AND LEUCINE RICH PROTEIN"/>
    <property type="match status" value="1"/>
</dbReference>
<dbReference type="Proteomes" id="UP000192472">
    <property type="component" value="Unassembled WGS sequence"/>
</dbReference>
<sequence>MDDFIDQKVSIIGSGRVATSLAHAFKAQGIFINEIYSRSITHAEKLSRALPGSSATDSLDLSHSESKLFVVAVSDDTIHEVVGQFQPPKGALLFHTSGTVPIEILDTNAGGIFYPLQTFTLNKVVDFKTVPILIEGTDTHAEDVLLSLGSTISNHVKLVSGEERKKLHIAAVFASNFTNRMLAAAEEILQDTSLDLKILEPLVFESIQNAFDFGTDKALTGPAKRGDSKTIESHLKSLDQNPALKSIYDRLTAMITSKFSRPN</sequence>